<protein>
    <submittedName>
        <fullName evidence="8">TonB-dependent receptor domain-containing protein</fullName>
    </submittedName>
</protein>
<evidence type="ECO:0000256" key="1">
    <source>
        <dbReference type="ARBA" id="ARBA00004442"/>
    </source>
</evidence>
<dbReference type="InterPro" id="IPR036942">
    <property type="entry name" value="Beta-barrel_TonB_sf"/>
</dbReference>
<comment type="caution">
    <text evidence="8">The sequence shown here is derived from an EMBL/GenBank/DDBJ whole genome shotgun (WGS) entry which is preliminary data.</text>
</comment>
<organism evidence="8 9">
    <name type="scientific">Novosphingobium pokkalii</name>
    <dbReference type="NCBI Taxonomy" id="1770194"/>
    <lineage>
        <taxon>Bacteria</taxon>
        <taxon>Pseudomonadati</taxon>
        <taxon>Pseudomonadota</taxon>
        <taxon>Alphaproteobacteria</taxon>
        <taxon>Sphingomonadales</taxon>
        <taxon>Sphingomonadaceae</taxon>
        <taxon>Novosphingobium</taxon>
    </lineage>
</organism>
<reference evidence="9" key="1">
    <citation type="journal article" date="2019" name="Int. J. Syst. Evol. Microbiol.">
        <title>The Global Catalogue of Microorganisms (GCM) 10K type strain sequencing project: providing services to taxonomists for standard genome sequencing and annotation.</title>
        <authorList>
            <consortium name="The Broad Institute Genomics Platform"/>
            <consortium name="The Broad Institute Genome Sequencing Center for Infectious Disease"/>
            <person name="Wu L."/>
            <person name="Ma J."/>
        </authorList>
    </citation>
    <scope>NUCLEOTIDE SEQUENCE [LARGE SCALE GENOMIC DNA]</scope>
    <source>
        <strain evidence="9">KCTC 42224</strain>
    </source>
</reference>
<dbReference type="Gene3D" id="2.40.170.20">
    <property type="entry name" value="TonB-dependent receptor, beta-barrel domain"/>
    <property type="match status" value="1"/>
</dbReference>
<evidence type="ECO:0000259" key="7">
    <source>
        <dbReference type="Pfam" id="PF07715"/>
    </source>
</evidence>
<dbReference type="SUPFAM" id="SSF56935">
    <property type="entry name" value="Porins"/>
    <property type="match status" value="1"/>
</dbReference>
<name>A0ABV7V7M5_9SPHN</name>
<comment type="similarity">
    <text evidence="4">Belongs to the TonB-dependent receptor family.</text>
</comment>
<dbReference type="InterPro" id="IPR012910">
    <property type="entry name" value="Plug_dom"/>
</dbReference>
<comment type="subcellular location">
    <subcellularLocation>
        <location evidence="1 4">Cell outer membrane</location>
    </subcellularLocation>
</comment>
<feature type="region of interest" description="Disordered" evidence="5">
    <location>
        <begin position="13"/>
        <end position="37"/>
    </location>
</feature>
<keyword evidence="2 4" id="KW-0472">Membrane</keyword>
<feature type="compositionally biased region" description="Low complexity" evidence="5">
    <location>
        <begin position="18"/>
        <end position="35"/>
    </location>
</feature>
<dbReference type="PANTHER" id="PTHR47234">
    <property type="match status" value="1"/>
</dbReference>
<dbReference type="PANTHER" id="PTHR47234:SF2">
    <property type="entry name" value="TONB-DEPENDENT RECEPTOR"/>
    <property type="match status" value="1"/>
</dbReference>
<accession>A0ABV7V7M5</accession>
<keyword evidence="8" id="KW-0675">Receptor</keyword>
<feature type="domain" description="TonB-dependent receptor plug" evidence="7">
    <location>
        <begin position="53"/>
        <end position="173"/>
    </location>
</feature>
<dbReference type="InterPro" id="IPR000531">
    <property type="entry name" value="Beta-barrel_TonB"/>
</dbReference>
<evidence type="ECO:0000256" key="5">
    <source>
        <dbReference type="SAM" id="MobiDB-lite"/>
    </source>
</evidence>
<keyword evidence="9" id="KW-1185">Reference proteome</keyword>
<keyword evidence="3" id="KW-0998">Cell outer membrane</keyword>
<dbReference type="Pfam" id="PF07715">
    <property type="entry name" value="Plug"/>
    <property type="match status" value="1"/>
</dbReference>
<proteinExistence type="inferred from homology"/>
<dbReference type="EMBL" id="JBHRYE010000043">
    <property type="protein sequence ID" value="MFC3673424.1"/>
    <property type="molecule type" value="Genomic_DNA"/>
</dbReference>
<evidence type="ECO:0000256" key="2">
    <source>
        <dbReference type="ARBA" id="ARBA00023136"/>
    </source>
</evidence>
<dbReference type="RefSeq" id="WP_191326162.1">
    <property type="nucleotide sequence ID" value="NZ_BMZP01000032.1"/>
</dbReference>
<evidence type="ECO:0000259" key="6">
    <source>
        <dbReference type="Pfam" id="PF00593"/>
    </source>
</evidence>
<dbReference type="Proteomes" id="UP001595683">
    <property type="component" value="Unassembled WGS sequence"/>
</dbReference>
<evidence type="ECO:0000313" key="8">
    <source>
        <dbReference type="EMBL" id="MFC3673424.1"/>
    </source>
</evidence>
<keyword evidence="4" id="KW-0798">TonB box</keyword>
<evidence type="ECO:0000256" key="3">
    <source>
        <dbReference type="ARBA" id="ARBA00023237"/>
    </source>
</evidence>
<evidence type="ECO:0000256" key="4">
    <source>
        <dbReference type="RuleBase" id="RU003357"/>
    </source>
</evidence>
<dbReference type="Pfam" id="PF00593">
    <property type="entry name" value="TonB_dep_Rec_b-barrel"/>
    <property type="match status" value="1"/>
</dbReference>
<dbReference type="InterPro" id="IPR037066">
    <property type="entry name" value="Plug_dom_sf"/>
</dbReference>
<evidence type="ECO:0000313" key="9">
    <source>
        <dbReference type="Proteomes" id="UP001595683"/>
    </source>
</evidence>
<sequence>MLVPFVLAGAAHAQTTDTSPSQLPSSPASSTTPEETGSDIVVTASRISRAPVTDQPVVTLGTDELSKRGYTNVGLALMQQLPSFGTPGNGPVGSQGSFGAGQTFANMYNLGSQRTLTLVNGMRFVSPASSSIFGAVAGSPVDLSQIAPNLVERVEVVSVGGAPIYGSDAIAGTINFILKKNFQGLDINGSTGVSQHGDGQNYNISVLAGKNFAEGRGNITANFYYDRQYGIASSARQSTLGGSSPFFGTTNSDTTFVNKFYNRGQHYNIFTNTGMPMVGDTVPLINTQLTDGGPYVPYALGAITNASGQPLFFNAAGQLVPFKSGTPTGNQLYQAGGDGFAIGDYSNFLVSSERYQGTVLTHFDFTDHFRFKGEAWFSKDYATNIADQPFYNTALFGAAGDANGNLVFSTANPYLSAADRATIISNLAAAGADTSQFYLTRANTDLATGSFRTSSDLLRFVGGLEGDFEAGERKFNWEVNATYGRSISSTTSREVVIQNYFNALDAVSDGNGNIVCRPGYTSAAYATISSTCAPLNVFGTNRASQAARDYITALATTRQINKQFDIIADIKGDMFKLPGGFAKFVLGYEHRYESARFDPGAFFYGQDNGDGTRSGYGSSVPIDPVAGSYYTNEGFGELDLPLVGPDNDVPAVYRLDFNGAARYVKNSMTGGFWSYTGGGTYAPVKGLTVRGNYTRSFRAPAITELFAPIGSVFQTADDPCDSRYIGQGPNPARRAANCAAAGVPADFTSNVVDYTAKGTSQGNRNLRNEIANSWTVGGVLAPDALPGFSLTADYVSVDIKQGIENLSLTDVMAACYDAASYPSTYCNLFTRDGNSQVTSFATSYYNLAIEKFRGLQMNGRLELPLSRLGMSSDSGALMINVNYLHTFKHFYQVGTGDLQKTVGSVAEPADNFTATFDYANKSFDWLWQFMYYGPSKIAVNSPDTQYEYPRVSPYLLVNSSLGFTVDKKFDLRFMVNNVFNRTVPYPYAFGSTSSQNRYYDAIMGRYFRVSAGVKF</sequence>
<feature type="domain" description="TonB-dependent receptor-like beta-barrel" evidence="6">
    <location>
        <begin position="448"/>
        <end position="978"/>
    </location>
</feature>
<dbReference type="Gene3D" id="2.170.130.10">
    <property type="entry name" value="TonB-dependent receptor, plug domain"/>
    <property type="match status" value="1"/>
</dbReference>
<gene>
    <name evidence="8" type="ORF">ACFOOT_18530</name>
</gene>